<feature type="domain" description="Atos-like conserved" evidence="2">
    <location>
        <begin position="90"/>
        <end position="157"/>
    </location>
</feature>
<proteinExistence type="predicted"/>
<feature type="compositionally biased region" description="Basic and acidic residues" evidence="1">
    <location>
        <begin position="337"/>
        <end position="346"/>
    </location>
</feature>
<accession>A0A397SWK7</accession>
<protein>
    <recommendedName>
        <fullName evidence="2">Atos-like conserved domain-containing protein</fullName>
    </recommendedName>
</protein>
<evidence type="ECO:0000259" key="2">
    <source>
        <dbReference type="SMART" id="SM01177"/>
    </source>
</evidence>
<dbReference type="EMBL" id="QKYT01000177">
    <property type="protein sequence ID" value="RIA90580.1"/>
    <property type="molecule type" value="Genomic_DNA"/>
</dbReference>
<feature type="region of interest" description="Disordered" evidence="1">
    <location>
        <begin position="1"/>
        <end position="30"/>
    </location>
</feature>
<dbReference type="AlphaFoldDB" id="A0A397SWK7"/>
<dbReference type="Pfam" id="PF13889">
    <property type="entry name" value="Chromosome_seg"/>
    <property type="match status" value="1"/>
</dbReference>
<dbReference type="PANTHER" id="PTHR13199">
    <property type="entry name" value="GH03947P"/>
    <property type="match status" value="1"/>
</dbReference>
<dbReference type="STRING" id="658196.A0A397SWK7"/>
<evidence type="ECO:0000256" key="1">
    <source>
        <dbReference type="SAM" id="MobiDB-lite"/>
    </source>
</evidence>
<evidence type="ECO:0000313" key="4">
    <source>
        <dbReference type="Proteomes" id="UP000265703"/>
    </source>
</evidence>
<name>A0A397SWK7_9GLOM</name>
<gene>
    <name evidence="3" type="ORF">C1645_769693</name>
</gene>
<dbReference type="InterPro" id="IPR051506">
    <property type="entry name" value="ATOS_Transcription_Regulators"/>
</dbReference>
<keyword evidence="4" id="KW-1185">Reference proteome</keyword>
<dbReference type="PANTHER" id="PTHR13199:SF11">
    <property type="entry name" value="PROTEIN ATOSSA"/>
    <property type="match status" value="1"/>
</dbReference>
<dbReference type="InterPro" id="IPR033473">
    <property type="entry name" value="Atos-like_C"/>
</dbReference>
<feature type="region of interest" description="Disordered" evidence="1">
    <location>
        <begin position="321"/>
        <end position="346"/>
    </location>
</feature>
<dbReference type="SMART" id="SM01177">
    <property type="entry name" value="DUF4210"/>
    <property type="match status" value="1"/>
</dbReference>
<dbReference type="InterPro" id="IPR025261">
    <property type="entry name" value="Atos-like_cons_dom"/>
</dbReference>
<dbReference type="Pfam" id="PF13915">
    <property type="entry name" value="DUF4210"/>
    <property type="match status" value="1"/>
</dbReference>
<dbReference type="Proteomes" id="UP000265703">
    <property type="component" value="Unassembled WGS sequence"/>
</dbReference>
<sequence>MPQQIYSYSPTTPTSPLAYSTSSHGSVPIPITSSRRANVYYPSRSNHSRSSSSSFGFTDTSFMTALSSTSNSFRSMRHNSQISNELFGSLVGSYEESILNGRMSTFPSKPITFIAQIGVLGIGNCKPSLKCPPHINLTFPAHFYELQDVDNPVTPYVGNVDLENGLTGERFKKFTGGYRLPLKGQLQIVIKNPNKTAVKIFLVPYDLSDMPPGTKTFIRQKSYTIPLSYNSMIQDYGVENEININKNNSFAKSTLRYAIHLQFCSPAKRRVYLYKYVRVVFANRVPDGSEKLKVVNDGPGEPKYVPMGSLNLKGLLGLGLVEDQQEPDNNNGQDEEEKQKGEKRNQ</sequence>
<evidence type="ECO:0000313" key="3">
    <source>
        <dbReference type="EMBL" id="RIA90580.1"/>
    </source>
</evidence>
<comment type="caution">
    <text evidence="3">The sequence shown here is derived from an EMBL/GenBank/DDBJ whole genome shotgun (WGS) entry which is preliminary data.</text>
</comment>
<organism evidence="3 4">
    <name type="scientific">Glomus cerebriforme</name>
    <dbReference type="NCBI Taxonomy" id="658196"/>
    <lineage>
        <taxon>Eukaryota</taxon>
        <taxon>Fungi</taxon>
        <taxon>Fungi incertae sedis</taxon>
        <taxon>Mucoromycota</taxon>
        <taxon>Glomeromycotina</taxon>
        <taxon>Glomeromycetes</taxon>
        <taxon>Glomerales</taxon>
        <taxon>Glomeraceae</taxon>
        <taxon>Glomus</taxon>
    </lineage>
</organism>
<reference evidence="3 4" key="1">
    <citation type="submission" date="2018-06" db="EMBL/GenBank/DDBJ databases">
        <title>Comparative genomics reveals the genomic features of Rhizophagus irregularis, R. cerebriforme, R. diaphanum and Gigaspora rosea, and their symbiotic lifestyle signature.</title>
        <authorList>
            <person name="Morin E."/>
            <person name="San Clemente H."/>
            <person name="Chen E.C.H."/>
            <person name="De La Providencia I."/>
            <person name="Hainaut M."/>
            <person name="Kuo A."/>
            <person name="Kohler A."/>
            <person name="Murat C."/>
            <person name="Tang N."/>
            <person name="Roy S."/>
            <person name="Loubradou J."/>
            <person name="Henrissat B."/>
            <person name="Grigoriev I.V."/>
            <person name="Corradi N."/>
            <person name="Roux C."/>
            <person name="Martin F.M."/>
        </authorList>
    </citation>
    <scope>NUCLEOTIDE SEQUENCE [LARGE SCALE GENOMIC DNA]</scope>
    <source>
        <strain evidence="3 4">DAOM 227022</strain>
    </source>
</reference>
<dbReference type="OrthoDB" id="8625101at2759"/>